<evidence type="ECO:0000313" key="3">
    <source>
        <dbReference type="Proteomes" id="UP000245634"/>
    </source>
</evidence>
<dbReference type="Gene3D" id="1.10.390.10">
    <property type="entry name" value="Neutral Protease Domain 2"/>
    <property type="match status" value="1"/>
</dbReference>
<evidence type="ECO:0000313" key="2">
    <source>
        <dbReference type="EMBL" id="PWK16306.1"/>
    </source>
</evidence>
<dbReference type="AlphaFoldDB" id="A0A316DF03"/>
<dbReference type="InterPro" id="IPR027268">
    <property type="entry name" value="Peptidase_M4/M1_CTD_sf"/>
</dbReference>
<dbReference type="InterPro" id="IPR014782">
    <property type="entry name" value="Peptidase_M1_dom"/>
</dbReference>
<gene>
    <name evidence="2" type="ORF">C7459_101170</name>
</gene>
<dbReference type="GO" id="GO:0008237">
    <property type="term" value="F:metallopeptidase activity"/>
    <property type="evidence" value="ECO:0007669"/>
    <property type="project" value="InterPro"/>
</dbReference>
<dbReference type="SUPFAM" id="SSF55486">
    <property type="entry name" value="Metalloproteases ('zincins'), catalytic domain"/>
    <property type="match status" value="1"/>
</dbReference>
<feature type="domain" description="Peptidase M1 membrane alanine aminopeptidase" evidence="1">
    <location>
        <begin position="330"/>
        <end position="481"/>
    </location>
</feature>
<evidence type="ECO:0000259" key="1">
    <source>
        <dbReference type="Pfam" id="PF01433"/>
    </source>
</evidence>
<keyword evidence="3" id="KW-1185">Reference proteome</keyword>
<dbReference type="OrthoDB" id="9814383at2"/>
<dbReference type="GO" id="GO:0008270">
    <property type="term" value="F:zinc ion binding"/>
    <property type="evidence" value="ECO:0007669"/>
    <property type="project" value="InterPro"/>
</dbReference>
<proteinExistence type="predicted"/>
<dbReference type="Pfam" id="PF01433">
    <property type="entry name" value="Peptidase_M1"/>
    <property type="match status" value="1"/>
</dbReference>
<name>A0A316DF03_9BACL</name>
<organism evidence="2 3">
    <name type="scientific">Tumebacillus permanentifrigoris</name>
    <dbReference type="NCBI Taxonomy" id="378543"/>
    <lineage>
        <taxon>Bacteria</taxon>
        <taxon>Bacillati</taxon>
        <taxon>Bacillota</taxon>
        <taxon>Bacilli</taxon>
        <taxon>Bacillales</taxon>
        <taxon>Alicyclobacillaceae</taxon>
        <taxon>Tumebacillus</taxon>
    </lineage>
</organism>
<comment type="caution">
    <text evidence="2">The sequence shown here is derived from an EMBL/GenBank/DDBJ whole genome shotgun (WGS) entry which is preliminary data.</text>
</comment>
<dbReference type="Proteomes" id="UP000245634">
    <property type="component" value="Unassembled WGS sequence"/>
</dbReference>
<reference evidence="2 3" key="1">
    <citation type="submission" date="2018-05" db="EMBL/GenBank/DDBJ databases">
        <title>Genomic Encyclopedia of Type Strains, Phase IV (KMG-IV): sequencing the most valuable type-strain genomes for metagenomic binning, comparative biology and taxonomic classification.</title>
        <authorList>
            <person name="Goeker M."/>
        </authorList>
    </citation>
    <scope>NUCLEOTIDE SEQUENCE [LARGE SCALE GENOMIC DNA]</scope>
    <source>
        <strain evidence="2 3">DSM 18773</strain>
    </source>
</reference>
<protein>
    <recommendedName>
        <fullName evidence="1">Peptidase M1 membrane alanine aminopeptidase domain-containing protein</fullName>
    </recommendedName>
</protein>
<dbReference type="EMBL" id="QGGL01000001">
    <property type="protein sequence ID" value="PWK16306.1"/>
    <property type="molecule type" value="Genomic_DNA"/>
</dbReference>
<dbReference type="InterPro" id="IPR034015">
    <property type="entry name" value="M1_LTA4H"/>
</dbReference>
<dbReference type="PANTHER" id="PTHR45726">
    <property type="entry name" value="LEUKOTRIENE A-4 HYDROLASE"/>
    <property type="match status" value="1"/>
</dbReference>
<accession>A0A316DF03</accession>
<dbReference type="RefSeq" id="WP_109685288.1">
    <property type="nucleotide sequence ID" value="NZ_QGGL01000001.1"/>
</dbReference>
<dbReference type="PANTHER" id="PTHR45726:SF3">
    <property type="entry name" value="LEUKOTRIENE A-4 HYDROLASE"/>
    <property type="match status" value="1"/>
</dbReference>
<sequence>MKRSRRGMLLYSLMLTLVATLGILAVVLRPPEGWSPIVQEQYTRWFGERTLPSQPLVAPTPHESAYELHAVFDDTALVIHAEATVRIPQLKLDGIPFYLYTPSGSMQIRRVQLNGQDVPYDLTPKQLTLQTAKSDTPQTVSLTFDVRVPESAKRFGLWKGVATVSYWYPILAVERDGNWVPRPDSLGFGDPYLMDLGNYAVEWNSPAGYKWYGSGTKVTEAPAEGGRVLTTWKADHVRNFALVGGRGFQETEFATGYGTRVVVATVEPARLAQVTELAHSAVGTYSARVGIDPYPVLNVLELPSGTVYAHELPNMALFSQDLWGYDDPEHWIAHEIGHVWFYNAVGNYEAETPWLDEGLADYLSLLEQENRQGLAAYQATMAANWQRFKSGNTYSPYKPGTPAGVKNGETAVPYGSYATSQAHYYYSYLRPILMYHDLRGQLGDEKFFKFLQQYYLKNVEKTATRGDLEQALSDIDPQMVARMKLWLDTPNDLLIPQVQGSFGG</sequence>